<dbReference type="GO" id="GO:0042956">
    <property type="term" value="P:maltodextrin transmembrane transport"/>
    <property type="evidence" value="ECO:0007669"/>
    <property type="project" value="TreeGrafter"/>
</dbReference>
<dbReference type="PANTHER" id="PTHR47314:SF2">
    <property type="entry name" value="GALACTOOLIGOSACCHARIDES TRANSPORT SYSTEM PERMEASE PROTEIN GANP"/>
    <property type="match status" value="1"/>
</dbReference>
<feature type="transmembrane region" description="Helical" evidence="8">
    <location>
        <begin position="200"/>
        <end position="224"/>
    </location>
</feature>
<dbReference type="OrthoDB" id="9778687at2"/>
<evidence type="ECO:0000256" key="7">
    <source>
        <dbReference type="ARBA" id="ARBA00023136"/>
    </source>
</evidence>
<evidence type="ECO:0000256" key="8">
    <source>
        <dbReference type="RuleBase" id="RU363032"/>
    </source>
</evidence>
<evidence type="ECO:0000259" key="9">
    <source>
        <dbReference type="PROSITE" id="PS50928"/>
    </source>
</evidence>
<dbReference type="EMBL" id="SKFG01000024">
    <property type="protein sequence ID" value="TCZ74701.1"/>
    <property type="molecule type" value="Genomic_DNA"/>
</dbReference>
<feature type="transmembrane region" description="Helical" evidence="8">
    <location>
        <begin position="135"/>
        <end position="161"/>
    </location>
</feature>
<keyword evidence="2 8" id="KW-0813">Transport</keyword>
<dbReference type="RefSeq" id="WP_132419693.1">
    <property type="nucleotide sequence ID" value="NZ_SKFG01000024.1"/>
</dbReference>
<dbReference type="CDD" id="cd06261">
    <property type="entry name" value="TM_PBP2"/>
    <property type="match status" value="1"/>
</dbReference>
<dbReference type="InterPro" id="IPR000515">
    <property type="entry name" value="MetI-like"/>
</dbReference>
<accession>A0A4R4E9D2</accession>
<keyword evidence="3" id="KW-1003">Cell membrane</keyword>
<evidence type="ECO:0000256" key="6">
    <source>
        <dbReference type="ARBA" id="ARBA00022989"/>
    </source>
</evidence>
<dbReference type="PANTHER" id="PTHR47314">
    <property type="entry name" value="MALTOSE/MALTODEXTRIN TRANSPORT SYSTEM PERMEASE PROTEIN MALF"/>
    <property type="match status" value="1"/>
</dbReference>
<comment type="caution">
    <text evidence="10">The sequence shown here is derived from an EMBL/GenBank/DDBJ whole genome shotgun (WGS) entry which is preliminary data.</text>
</comment>
<keyword evidence="7 8" id="KW-0472">Membrane</keyword>
<dbReference type="InterPro" id="IPR035906">
    <property type="entry name" value="MetI-like_sf"/>
</dbReference>
<evidence type="ECO:0000313" key="11">
    <source>
        <dbReference type="Proteomes" id="UP000295418"/>
    </source>
</evidence>
<dbReference type="AlphaFoldDB" id="A0A4R4E9D2"/>
<dbReference type="Proteomes" id="UP000295418">
    <property type="component" value="Unassembled WGS sequence"/>
</dbReference>
<feature type="transmembrane region" description="Helical" evidence="8">
    <location>
        <begin position="236"/>
        <end position="256"/>
    </location>
</feature>
<dbReference type="Pfam" id="PF00528">
    <property type="entry name" value="BPD_transp_1"/>
    <property type="match status" value="1"/>
</dbReference>
<feature type="transmembrane region" description="Helical" evidence="8">
    <location>
        <begin position="80"/>
        <end position="102"/>
    </location>
</feature>
<proteinExistence type="inferred from homology"/>
<reference evidence="10 11" key="1">
    <citation type="submission" date="2019-03" db="EMBL/GenBank/DDBJ databases">
        <authorList>
            <person name="Kim M.K.M."/>
        </authorList>
    </citation>
    <scope>NUCLEOTIDE SEQUENCE [LARGE SCALE GENOMIC DNA]</scope>
    <source>
        <strain evidence="10 11">18JY21-1</strain>
    </source>
</reference>
<dbReference type="Gene3D" id="1.10.3720.10">
    <property type="entry name" value="MetI-like"/>
    <property type="match status" value="1"/>
</dbReference>
<feature type="transmembrane region" description="Helical" evidence="8">
    <location>
        <begin position="30"/>
        <end position="55"/>
    </location>
</feature>
<evidence type="ECO:0000256" key="1">
    <source>
        <dbReference type="ARBA" id="ARBA00004651"/>
    </source>
</evidence>
<feature type="transmembrane region" description="Helical" evidence="8">
    <location>
        <begin position="400"/>
        <end position="420"/>
    </location>
</feature>
<dbReference type="PROSITE" id="PS50928">
    <property type="entry name" value="ABC_TM1"/>
    <property type="match status" value="1"/>
</dbReference>
<comment type="similarity">
    <text evidence="8">Belongs to the binding-protein-dependent transport system permease family.</text>
</comment>
<keyword evidence="4" id="KW-0762">Sugar transport</keyword>
<evidence type="ECO:0000256" key="3">
    <source>
        <dbReference type="ARBA" id="ARBA00022475"/>
    </source>
</evidence>
<keyword evidence="6 8" id="KW-1133">Transmembrane helix</keyword>
<dbReference type="GO" id="GO:0015423">
    <property type="term" value="F:ABC-type maltose transporter activity"/>
    <property type="evidence" value="ECO:0007669"/>
    <property type="project" value="TreeGrafter"/>
</dbReference>
<protein>
    <submittedName>
        <fullName evidence="10">Sugar ABC transporter permease</fullName>
    </submittedName>
</protein>
<name>A0A4R4E9D2_9BACL</name>
<evidence type="ECO:0000256" key="4">
    <source>
        <dbReference type="ARBA" id="ARBA00022597"/>
    </source>
</evidence>
<evidence type="ECO:0000256" key="2">
    <source>
        <dbReference type="ARBA" id="ARBA00022448"/>
    </source>
</evidence>
<evidence type="ECO:0000313" key="10">
    <source>
        <dbReference type="EMBL" id="TCZ74701.1"/>
    </source>
</evidence>
<keyword evidence="5 8" id="KW-0812">Transmembrane</keyword>
<comment type="subcellular location">
    <subcellularLocation>
        <location evidence="1 8">Cell membrane</location>
        <topology evidence="1 8">Multi-pass membrane protein</topology>
    </subcellularLocation>
</comment>
<organism evidence="10 11">
    <name type="scientific">Paenibacillus albiflavus</name>
    <dbReference type="NCBI Taxonomy" id="2545760"/>
    <lineage>
        <taxon>Bacteria</taxon>
        <taxon>Bacillati</taxon>
        <taxon>Bacillota</taxon>
        <taxon>Bacilli</taxon>
        <taxon>Bacillales</taxon>
        <taxon>Paenibacillaceae</taxon>
        <taxon>Paenibacillus</taxon>
    </lineage>
</organism>
<keyword evidence="11" id="KW-1185">Reference proteome</keyword>
<feature type="transmembrane region" description="Helical" evidence="8">
    <location>
        <begin position="290"/>
        <end position="315"/>
    </location>
</feature>
<dbReference type="SUPFAM" id="SSF161098">
    <property type="entry name" value="MetI-like"/>
    <property type="match status" value="1"/>
</dbReference>
<feature type="transmembrane region" description="Helical" evidence="8">
    <location>
        <begin position="336"/>
        <end position="356"/>
    </location>
</feature>
<sequence length="435" mass="48711">MGHKRVKAAVLSLVVLGLGQIFNRQYVKGIILLLIDILGITFFSNTLAHAIWGIYTLGEAPSQMVLVDGITKNVPGDHSIFLLIEGIIVLILFLIFVSIYIYGVRDAYQVGKACDQGELTPGVKLFKYKTDKFPYVLLILPAIGVLFITVMPVIFMILVSFTNYFAPEHIPPANLVSWTGFQTYIDLVQLKMWSSTFFGVLSWTVIWAIIATTTCYFGGLLVALLIQQKGIRFKSAWRTIFILPYAIPQIISLLVMRNLFNGQFGPINQYLAFFGLDKIPWLTDPLWAKVTVIVVNMWVGIPVSLILILGILTSIHRDLYEAAEVDGASAYQKFRVITLPMVMFATAPVLIMQFAGNINNFNVIYLMTNGDPKVGDYRFAGATDLLVTWLYKLTLDNSQFNIASAVGIVIFIMVASLSIWSFRKTASFREEDIIQ</sequence>
<feature type="domain" description="ABC transmembrane type-1" evidence="9">
    <location>
        <begin position="201"/>
        <end position="421"/>
    </location>
</feature>
<dbReference type="GO" id="GO:1990060">
    <property type="term" value="C:maltose transport complex"/>
    <property type="evidence" value="ECO:0007669"/>
    <property type="project" value="TreeGrafter"/>
</dbReference>
<evidence type="ECO:0000256" key="5">
    <source>
        <dbReference type="ARBA" id="ARBA00022692"/>
    </source>
</evidence>
<gene>
    <name evidence="10" type="ORF">E0485_19215</name>
</gene>